<dbReference type="GO" id="GO:0016263">
    <property type="term" value="F:glycoprotein-N-acetylgalactosamine 3-beta-galactosyltransferase activity"/>
    <property type="evidence" value="ECO:0007669"/>
    <property type="project" value="TreeGrafter"/>
</dbReference>
<evidence type="ECO:0000256" key="6">
    <source>
        <dbReference type="ARBA" id="ARBA00023136"/>
    </source>
</evidence>
<name>A0A0P9C344_DROAN</name>
<evidence type="ECO:0008006" key="9">
    <source>
        <dbReference type="Google" id="ProtNLM"/>
    </source>
</evidence>
<gene>
    <name evidence="7" type="primary">Dana\GF24421</name>
    <name evidence="7" type="synonym">dana_GLEANR_9143</name>
    <name evidence="7" type="ORF">GF24421</name>
</gene>
<dbReference type="OrthoDB" id="414175at2759"/>
<dbReference type="PANTHER" id="PTHR23033:SF14">
    <property type="entry name" value="GLYCOPROTEIN-N-ACETYLGALACTOSAMINE 3-BETA-GALACTOSYLTRANSFERASE 1-RELATED"/>
    <property type="match status" value="1"/>
</dbReference>
<keyword evidence="3" id="KW-0812">Transmembrane</keyword>
<proteinExistence type="inferred from homology"/>
<evidence type="ECO:0000256" key="4">
    <source>
        <dbReference type="ARBA" id="ARBA00022968"/>
    </source>
</evidence>
<dbReference type="PANTHER" id="PTHR23033">
    <property type="entry name" value="BETA1,3-GALACTOSYLTRANSFERASE"/>
    <property type="match status" value="1"/>
</dbReference>
<dbReference type="Proteomes" id="UP000007801">
    <property type="component" value="Unassembled WGS sequence"/>
</dbReference>
<comment type="similarity">
    <text evidence="2">Belongs to the glycosyltransferase 31 family. Beta3-Gal-T subfamily.</text>
</comment>
<evidence type="ECO:0000256" key="1">
    <source>
        <dbReference type="ARBA" id="ARBA00004606"/>
    </source>
</evidence>
<keyword evidence="8" id="KW-1185">Reference proteome</keyword>
<keyword evidence="4" id="KW-0735">Signal-anchor</keyword>
<organism evidence="7 8">
    <name type="scientific">Drosophila ananassae</name>
    <name type="common">Fruit fly</name>
    <dbReference type="NCBI Taxonomy" id="7217"/>
    <lineage>
        <taxon>Eukaryota</taxon>
        <taxon>Metazoa</taxon>
        <taxon>Ecdysozoa</taxon>
        <taxon>Arthropoda</taxon>
        <taxon>Hexapoda</taxon>
        <taxon>Insecta</taxon>
        <taxon>Pterygota</taxon>
        <taxon>Neoptera</taxon>
        <taxon>Endopterygota</taxon>
        <taxon>Diptera</taxon>
        <taxon>Brachycera</taxon>
        <taxon>Muscomorpha</taxon>
        <taxon>Ephydroidea</taxon>
        <taxon>Drosophilidae</taxon>
        <taxon>Drosophila</taxon>
        <taxon>Sophophora</taxon>
    </lineage>
</organism>
<protein>
    <recommendedName>
        <fullName evidence="9">N-acetylgalactosaminide beta-1,3-galactosyltransferase</fullName>
    </recommendedName>
</protein>
<comment type="subcellular location">
    <subcellularLocation>
        <location evidence="1">Membrane</location>
        <topology evidence="1">Single-pass type II membrane protein</topology>
    </subcellularLocation>
</comment>
<evidence type="ECO:0000313" key="8">
    <source>
        <dbReference type="Proteomes" id="UP000007801"/>
    </source>
</evidence>
<reference evidence="7 8" key="1">
    <citation type="journal article" date="2007" name="Nature">
        <title>Evolution of genes and genomes on the Drosophila phylogeny.</title>
        <authorList>
            <consortium name="Drosophila 12 Genomes Consortium"/>
            <person name="Clark A.G."/>
            <person name="Eisen M.B."/>
            <person name="Smith D.R."/>
            <person name="Bergman C.M."/>
            <person name="Oliver B."/>
            <person name="Markow T.A."/>
            <person name="Kaufman T.C."/>
            <person name="Kellis M."/>
            <person name="Gelbart W."/>
            <person name="Iyer V.N."/>
            <person name="Pollard D.A."/>
            <person name="Sackton T.B."/>
            <person name="Larracuente A.M."/>
            <person name="Singh N.D."/>
            <person name="Abad J.P."/>
            <person name="Abt D.N."/>
            <person name="Adryan B."/>
            <person name="Aguade M."/>
            <person name="Akashi H."/>
            <person name="Anderson W.W."/>
            <person name="Aquadro C.F."/>
            <person name="Ardell D.H."/>
            <person name="Arguello R."/>
            <person name="Artieri C.G."/>
            <person name="Barbash D.A."/>
            <person name="Barker D."/>
            <person name="Barsanti P."/>
            <person name="Batterham P."/>
            <person name="Batzoglou S."/>
            <person name="Begun D."/>
            <person name="Bhutkar A."/>
            <person name="Blanco E."/>
            <person name="Bosak S.A."/>
            <person name="Bradley R.K."/>
            <person name="Brand A.D."/>
            <person name="Brent M.R."/>
            <person name="Brooks A.N."/>
            <person name="Brown R.H."/>
            <person name="Butlin R.K."/>
            <person name="Caggese C."/>
            <person name="Calvi B.R."/>
            <person name="Bernardo de Carvalho A."/>
            <person name="Caspi A."/>
            <person name="Castrezana S."/>
            <person name="Celniker S.E."/>
            <person name="Chang J.L."/>
            <person name="Chapple C."/>
            <person name="Chatterji S."/>
            <person name="Chinwalla A."/>
            <person name="Civetta A."/>
            <person name="Clifton S.W."/>
            <person name="Comeron J.M."/>
            <person name="Costello J.C."/>
            <person name="Coyne J.A."/>
            <person name="Daub J."/>
            <person name="David R.G."/>
            <person name="Delcher A.L."/>
            <person name="Delehaunty K."/>
            <person name="Do C.B."/>
            <person name="Ebling H."/>
            <person name="Edwards K."/>
            <person name="Eickbush T."/>
            <person name="Evans J.D."/>
            <person name="Filipski A."/>
            <person name="Findeiss S."/>
            <person name="Freyhult E."/>
            <person name="Fulton L."/>
            <person name="Fulton R."/>
            <person name="Garcia A.C."/>
            <person name="Gardiner A."/>
            <person name="Garfield D.A."/>
            <person name="Garvin B.E."/>
            <person name="Gibson G."/>
            <person name="Gilbert D."/>
            <person name="Gnerre S."/>
            <person name="Godfrey J."/>
            <person name="Good R."/>
            <person name="Gotea V."/>
            <person name="Gravely B."/>
            <person name="Greenberg A.J."/>
            <person name="Griffiths-Jones S."/>
            <person name="Gross S."/>
            <person name="Guigo R."/>
            <person name="Gustafson E.A."/>
            <person name="Haerty W."/>
            <person name="Hahn M.W."/>
            <person name="Halligan D.L."/>
            <person name="Halpern A.L."/>
            <person name="Halter G.M."/>
            <person name="Han M.V."/>
            <person name="Heger A."/>
            <person name="Hillier L."/>
            <person name="Hinrichs A.S."/>
            <person name="Holmes I."/>
            <person name="Hoskins R.A."/>
            <person name="Hubisz M.J."/>
            <person name="Hultmark D."/>
            <person name="Huntley M.A."/>
            <person name="Jaffe D.B."/>
            <person name="Jagadeeshan S."/>
            <person name="Jeck W.R."/>
            <person name="Johnson J."/>
            <person name="Jones C.D."/>
            <person name="Jordan W.C."/>
            <person name="Karpen G.H."/>
            <person name="Kataoka E."/>
            <person name="Keightley P.D."/>
            <person name="Kheradpour P."/>
            <person name="Kirkness E.F."/>
            <person name="Koerich L.B."/>
            <person name="Kristiansen K."/>
            <person name="Kudrna D."/>
            <person name="Kulathinal R.J."/>
            <person name="Kumar S."/>
            <person name="Kwok R."/>
            <person name="Lander E."/>
            <person name="Langley C.H."/>
            <person name="Lapoint R."/>
            <person name="Lazzaro B.P."/>
            <person name="Lee S.J."/>
            <person name="Levesque L."/>
            <person name="Li R."/>
            <person name="Lin C.F."/>
            <person name="Lin M.F."/>
            <person name="Lindblad-Toh K."/>
            <person name="Llopart A."/>
            <person name="Long M."/>
            <person name="Low L."/>
            <person name="Lozovsky E."/>
            <person name="Lu J."/>
            <person name="Luo M."/>
            <person name="Machado C.A."/>
            <person name="Makalowski W."/>
            <person name="Marzo M."/>
            <person name="Matsuda M."/>
            <person name="Matzkin L."/>
            <person name="McAllister B."/>
            <person name="McBride C.S."/>
            <person name="McKernan B."/>
            <person name="McKernan K."/>
            <person name="Mendez-Lago M."/>
            <person name="Minx P."/>
            <person name="Mollenhauer M.U."/>
            <person name="Montooth K."/>
            <person name="Mount S.M."/>
            <person name="Mu X."/>
            <person name="Myers E."/>
            <person name="Negre B."/>
            <person name="Newfeld S."/>
            <person name="Nielsen R."/>
            <person name="Noor M.A."/>
            <person name="O'Grady P."/>
            <person name="Pachter L."/>
            <person name="Papaceit M."/>
            <person name="Parisi M.J."/>
            <person name="Parisi M."/>
            <person name="Parts L."/>
            <person name="Pedersen J.S."/>
            <person name="Pesole G."/>
            <person name="Phillippy A.M."/>
            <person name="Ponting C.P."/>
            <person name="Pop M."/>
            <person name="Porcelli D."/>
            <person name="Powell J.R."/>
            <person name="Prohaska S."/>
            <person name="Pruitt K."/>
            <person name="Puig M."/>
            <person name="Quesneville H."/>
            <person name="Ram K.R."/>
            <person name="Rand D."/>
            <person name="Rasmussen M.D."/>
            <person name="Reed L.K."/>
            <person name="Reenan R."/>
            <person name="Reily A."/>
            <person name="Remington K.A."/>
            <person name="Rieger T.T."/>
            <person name="Ritchie M.G."/>
            <person name="Robin C."/>
            <person name="Rogers Y.H."/>
            <person name="Rohde C."/>
            <person name="Rozas J."/>
            <person name="Rubenfield M.J."/>
            <person name="Ruiz A."/>
            <person name="Russo S."/>
            <person name="Salzberg S.L."/>
            <person name="Sanchez-Gracia A."/>
            <person name="Saranga D.J."/>
            <person name="Sato H."/>
            <person name="Schaeffer S.W."/>
            <person name="Schatz M.C."/>
            <person name="Schlenke T."/>
            <person name="Schwartz R."/>
            <person name="Segarra C."/>
            <person name="Singh R.S."/>
            <person name="Sirot L."/>
            <person name="Sirota M."/>
            <person name="Sisneros N.B."/>
            <person name="Smith C.D."/>
            <person name="Smith T.F."/>
            <person name="Spieth J."/>
            <person name="Stage D.E."/>
            <person name="Stark A."/>
            <person name="Stephan W."/>
            <person name="Strausberg R.L."/>
            <person name="Strempel S."/>
            <person name="Sturgill D."/>
            <person name="Sutton G."/>
            <person name="Sutton G.G."/>
            <person name="Tao W."/>
            <person name="Teichmann S."/>
            <person name="Tobari Y.N."/>
            <person name="Tomimura Y."/>
            <person name="Tsolas J.M."/>
            <person name="Valente V.L."/>
            <person name="Venter E."/>
            <person name="Venter J.C."/>
            <person name="Vicario S."/>
            <person name="Vieira F.G."/>
            <person name="Vilella A.J."/>
            <person name="Villasante A."/>
            <person name="Walenz B."/>
            <person name="Wang J."/>
            <person name="Wasserman M."/>
            <person name="Watts T."/>
            <person name="Wilson D."/>
            <person name="Wilson R.K."/>
            <person name="Wing R.A."/>
            <person name="Wolfner M.F."/>
            <person name="Wong A."/>
            <person name="Wong G.K."/>
            <person name="Wu C.I."/>
            <person name="Wu G."/>
            <person name="Yamamoto D."/>
            <person name="Yang H.P."/>
            <person name="Yang S.P."/>
            <person name="Yorke J.A."/>
            <person name="Yoshida K."/>
            <person name="Zdobnov E."/>
            <person name="Zhang P."/>
            <person name="Zhang Y."/>
            <person name="Zimin A.V."/>
            <person name="Baldwin J."/>
            <person name="Abdouelleil A."/>
            <person name="Abdulkadir J."/>
            <person name="Abebe A."/>
            <person name="Abera B."/>
            <person name="Abreu J."/>
            <person name="Acer S.C."/>
            <person name="Aftuck L."/>
            <person name="Alexander A."/>
            <person name="An P."/>
            <person name="Anderson E."/>
            <person name="Anderson S."/>
            <person name="Arachi H."/>
            <person name="Azer M."/>
            <person name="Bachantsang P."/>
            <person name="Barry A."/>
            <person name="Bayul T."/>
            <person name="Berlin A."/>
            <person name="Bessette D."/>
            <person name="Bloom T."/>
            <person name="Blye J."/>
            <person name="Boguslavskiy L."/>
            <person name="Bonnet C."/>
            <person name="Boukhgalter B."/>
            <person name="Bourzgui I."/>
            <person name="Brown A."/>
            <person name="Cahill P."/>
            <person name="Channer S."/>
            <person name="Cheshatsang Y."/>
            <person name="Chuda L."/>
            <person name="Citroen M."/>
            <person name="Collymore A."/>
            <person name="Cooke P."/>
            <person name="Costello M."/>
            <person name="D'Aco K."/>
            <person name="Daza R."/>
            <person name="De Haan G."/>
            <person name="DeGray S."/>
            <person name="DeMaso C."/>
            <person name="Dhargay N."/>
            <person name="Dooley K."/>
            <person name="Dooley E."/>
            <person name="Doricent M."/>
            <person name="Dorje P."/>
            <person name="Dorjee K."/>
            <person name="Dupes A."/>
            <person name="Elong R."/>
            <person name="Falk J."/>
            <person name="Farina A."/>
            <person name="Faro S."/>
            <person name="Ferguson D."/>
            <person name="Fisher S."/>
            <person name="Foley C.D."/>
            <person name="Franke A."/>
            <person name="Friedrich D."/>
            <person name="Gadbois L."/>
            <person name="Gearin G."/>
            <person name="Gearin C.R."/>
            <person name="Giannoukos G."/>
            <person name="Goode T."/>
            <person name="Graham J."/>
            <person name="Grandbois E."/>
            <person name="Grewal S."/>
            <person name="Gyaltsen K."/>
            <person name="Hafez N."/>
            <person name="Hagos B."/>
            <person name="Hall J."/>
            <person name="Henson C."/>
            <person name="Hollinger A."/>
            <person name="Honan T."/>
            <person name="Huard M.D."/>
            <person name="Hughes L."/>
            <person name="Hurhula B."/>
            <person name="Husby M.E."/>
            <person name="Kamat A."/>
            <person name="Kanga B."/>
            <person name="Kashin S."/>
            <person name="Khazanovich D."/>
            <person name="Kisner P."/>
            <person name="Lance K."/>
            <person name="Lara M."/>
            <person name="Lee W."/>
            <person name="Lennon N."/>
            <person name="Letendre F."/>
            <person name="LeVine R."/>
            <person name="Lipovsky A."/>
            <person name="Liu X."/>
            <person name="Liu J."/>
            <person name="Liu S."/>
            <person name="Lokyitsang T."/>
            <person name="Lokyitsang Y."/>
            <person name="Lubonja R."/>
            <person name="Lui A."/>
            <person name="MacDonald P."/>
            <person name="Magnisalis V."/>
            <person name="Maru K."/>
            <person name="Matthews C."/>
            <person name="McCusker W."/>
            <person name="McDonough S."/>
            <person name="Mehta T."/>
            <person name="Meldrim J."/>
            <person name="Meneus L."/>
            <person name="Mihai O."/>
            <person name="Mihalev A."/>
            <person name="Mihova T."/>
            <person name="Mittelman R."/>
            <person name="Mlenga V."/>
            <person name="Montmayeur A."/>
            <person name="Mulrain L."/>
            <person name="Navidi A."/>
            <person name="Naylor J."/>
            <person name="Negash T."/>
            <person name="Nguyen T."/>
            <person name="Nguyen N."/>
            <person name="Nicol R."/>
            <person name="Norbu C."/>
            <person name="Norbu N."/>
            <person name="Novod N."/>
            <person name="O'Neill B."/>
            <person name="Osman S."/>
            <person name="Markiewicz E."/>
            <person name="Oyono O.L."/>
            <person name="Patti C."/>
            <person name="Phunkhang P."/>
            <person name="Pierre F."/>
            <person name="Priest M."/>
            <person name="Raghuraman S."/>
            <person name="Rege F."/>
            <person name="Reyes R."/>
            <person name="Rise C."/>
            <person name="Rogov P."/>
            <person name="Ross K."/>
            <person name="Ryan E."/>
            <person name="Settipalli S."/>
            <person name="Shea T."/>
            <person name="Sherpa N."/>
            <person name="Shi L."/>
            <person name="Shih D."/>
            <person name="Sparrow T."/>
            <person name="Spaulding J."/>
            <person name="Stalker J."/>
            <person name="Stange-Thomann N."/>
            <person name="Stavropoulos S."/>
            <person name="Stone C."/>
            <person name="Strader C."/>
            <person name="Tesfaye S."/>
            <person name="Thomson T."/>
            <person name="Thoulutsang Y."/>
            <person name="Thoulutsang D."/>
            <person name="Topham K."/>
            <person name="Topping I."/>
            <person name="Tsamla T."/>
            <person name="Vassiliev H."/>
            <person name="Vo A."/>
            <person name="Wangchuk T."/>
            <person name="Wangdi T."/>
            <person name="Weiand M."/>
            <person name="Wilkinson J."/>
            <person name="Wilson A."/>
            <person name="Yadav S."/>
            <person name="Young G."/>
            <person name="Yu Q."/>
            <person name="Zembek L."/>
            <person name="Zhong D."/>
            <person name="Zimmer A."/>
            <person name="Zwirko Z."/>
            <person name="Jaffe D.B."/>
            <person name="Alvarez P."/>
            <person name="Brockman W."/>
            <person name="Butler J."/>
            <person name="Chin C."/>
            <person name="Gnerre S."/>
            <person name="Grabherr M."/>
            <person name="Kleber M."/>
            <person name="Mauceli E."/>
            <person name="MacCallum I."/>
        </authorList>
    </citation>
    <scope>NUCLEOTIDE SEQUENCE [LARGE SCALE GENOMIC DNA]</scope>
    <source>
        <strain evidence="8">Tucson 14024-0371.13</strain>
    </source>
</reference>
<keyword evidence="6" id="KW-0472">Membrane</keyword>
<accession>A0A0P9C344</accession>
<dbReference type="Gene3D" id="3.90.550.50">
    <property type="match status" value="1"/>
</dbReference>
<dbReference type="EMBL" id="CH902618">
    <property type="protein sequence ID" value="KPU78087.1"/>
    <property type="molecule type" value="Genomic_DNA"/>
</dbReference>
<evidence type="ECO:0000313" key="7">
    <source>
        <dbReference type="EMBL" id="KPU78087.1"/>
    </source>
</evidence>
<keyword evidence="5" id="KW-1133">Transmembrane helix</keyword>
<dbReference type="InParanoid" id="A0A0P9C344"/>
<evidence type="ECO:0000256" key="2">
    <source>
        <dbReference type="ARBA" id="ARBA00006462"/>
    </source>
</evidence>
<dbReference type="GO" id="GO:0016020">
    <property type="term" value="C:membrane"/>
    <property type="evidence" value="ECO:0007669"/>
    <property type="project" value="UniProtKB-SubCell"/>
</dbReference>
<sequence>MTNFRFVIMENLRRFLYQYDAESPLYFGHRLKSDFKEGYMSGDAGYVLSKGALRLLNLIAFQNNTICGLNLNSSLMPEDKQIALCLKNVRVIAGDSRDEKGQERFLPMMPHWMGPGFKRWKNYSKSVYFKPARRACCSSSLITFHPANGYVFDLWEFFLHRVRIFGCPQMAPQKLPPRLSFGEMHAQLGYWSQVVSDNHG</sequence>
<dbReference type="STRING" id="7217.A0A0P9C344"/>
<evidence type="ECO:0000256" key="3">
    <source>
        <dbReference type="ARBA" id="ARBA00022692"/>
    </source>
</evidence>
<dbReference type="AlphaFoldDB" id="A0A0P9C344"/>
<evidence type="ECO:0000256" key="5">
    <source>
        <dbReference type="ARBA" id="ARBA00022989"/>
    </source>
</evidence>
<dbReference type="InterPro" id="IPR026050">
    <property type="entry name" value="C1GALT1/C1GALT1_chp1"/>
</dbReference>